<dbReference type="InterPro" id="IPR000792">
    <property type="entry name" value="Tscrpt_reg_LuxR_C"/>
</dbReference>
<evidence type="ECO:0000259" key="5">
    <source>
        <dbReference type="PROSITE" id="PS50043"/>
    </source>
</evidence>
<organism evidence="7 9">
    <name type="scientific">Eggerthella sinensis</name>
    <dbReference type="NCBI Taxonomy" id="242230"/>
    <lineage>
        <taxon>Bacteria</taxon>
        <taxon>Bacillati</taxon>
        <taxon>Actinomycetota</taxon>
        <taxon>Coriobacteriia</taxon>
        <taxon>Eggerthellales</taxon>
        <taxon>Eggerthellaceae</taxon>
        <taxon>Eggerthella</taxon>
    </lineage>
</organism>
<comment type="caution">
    <text evidence="7">The sequence shown here is derived from an EMBL/GenBank/DDBJ whole genome shotgun (WGS) entry which is preliminary data.</text>
</comment>
<dbReference type="InterPro" id="IPR016032">
    <property type="entry name" value="Sig_transdc_resp-reg_C-effctor"/>
</dbReference>
<dbReference type="PANTHER" id="PTHR44688:SF16">
    <property type="entry name" value="DNA-BINDING TRANSCRIPTIONAL ACTIVATOR DEVR_DOSR"/>
    <property type="match status" value="1"/>
</dbReference>
<keyword evidence="4" id="KW-1133">Transmembrane helix</keyword>
<feature type="domain" description="HTH luxR-type" evidence="5">
    <location>
        <begin position="461"/>
        <end position="526"/>
    </location>
</feature>
<protein>
    <recommendedName>
        <fullName evidence="5">HTH luxR-type domain-containing protein</fullName>
    </recommendedName>
</protein>
<dbReference type="EMBL" id="QICC01000057">
    <property type="protein sequence ID" value="RNM40926.1"/>
    <property type="molecule type" value="Genomic_DNA"/>
</dbReference>
<dbReference type="Proteomes" id="UP000253817">
    <property type="component" value="Unassembled WGS sequence"/>
</dbReference>
<feature type="transmembrane region" description="Helical" evidence="4">
    <location>
        <begin position="100"/>
        <end position="123"/>
    </location>
</feature>
<dbReference type="EMBL" id="PPTT01000001">
    <property type="protein sequence ID" value="RDB71815.1"/>
    <property type="molecule type" value="Genomic_DNA"/>
</dbReference>
<dbReference type="Pfam" id="PF00196">
    <property type="entry name" value="GerE"/>
    <property type="match status" value="1"/>
</dbReference>
<feature type="transmembrane region" description="Helical" evidence="4">
    <location>
        <begin position="192"/>
        <end position="209"/>
    </location>
</feature>
<feature type="transmembrane region" description="Helical" evidence="4">
    <location>
        <begin position="341"/>
        <end position="360"/>
    </location>
</feature>
<feature type="transmembrane region" description="Helical" evidence="4">
    <location>
        <begin position="253"/>
        <end position="273"/>
    </location>
</feature>
<dbReference type="PRINTS" id="PR00038">
    <property type="entry name" value="HTHLUXR"/>
</dbReference>
<reference evidence="6 8" key="1">
    <citation type="journal article" date="2018" name="Elife">
        <title>Discovery and characterization of a prevalent human gut bacterial enzyme sufficient for the inactivation of a family of plant toxins.</title>
        <authorList>
            <person name="Koppel N."/>
            <person name="Bisanz J.E."/>
            <person name="Pandelia M.E."/>
            <person name="Turnbaugh P.J."/>
            <person name="Balskus E.P."/>
        </authorList>
    </citation>
    <scope>NUCLEOTIDE SEQUENCE [LARGE SCALE GENOMIC DNA]</scope>
    <source>
        <strain evidence="6 8">DSM 16107</strain>
    </source>
</reference>
<keyword evidence="8" id="KW-1185">Reference proteome</keyword>
<gene>
    <name evidence="6" type="ORF">C1876_00490</name>
    <name evidence="7" type="ORF">DMP09_12100</name>
</gene>
<keyword evidence="1" id="KW-0805">Transcription regulation</keyword>
<accession>A0A3N0IW77</accession>
<dbReference type="PANTHER" id="PTHR44688">
    <property type="entry name" value="DNA-BINDING TRANSCRIPTIONAL ACTIVATOR DEVR_DOSR"/>
    <property type="match status" value="1"/>
</dbReference>
<proteinExistence type="predicted"/>
<reference evidence="7" key="3">
    <citation type="journal article" date="2019" name="Microbiol. Resour. Announc.">
        <title>Draft Genome Sequences of Type Strains of Gordonibacter faecihominis, Paraeggerthella hongkongensis, Parvibacter caecicola,Slackia equolifaciens, Slackia faecicanis, and Slackia isoflavoniconvertens.</title>
        <authorList>
            <person name="Danylec N."/>
            <person name="Stoll D.A."/>
            <person name="Dotsch A."/>
            <person name="Huch M."/>
        </authorList>
    </citation>
    <scope>NUCLEOTIDE SEQUENCE</scope>
    <source>
        <strain evidence="7">DSM 16107</strain>
    </source>
</reference>
<dbReference type="SUPFAM" id="SSF46894">
    <property type="entry name" value="C-terminal effector domain of the bipartite response regulators"/>
    <property type="match status" value="1"/>
</dbReference>
<dbReference type="AlphaFoldDB" id="A0A3N0IW77"/>
<dbReference type="CDD" id="cd06170">
    <property type="entry name" value="LuxR_C_like"/>
    <property type="match status" value="1"/>
</dbReference>
<evidence type="ECO:0000313" key="8">
    <source>
        <dbReference type="Proteomes" id="UP000253817"/>
    </source>
</evidence>
<dbReference type="Gene3D" id="1.10.10.10">
    <property type="entry name" value="Winged helix-like DNA-binding domain superfamily/Winged helix DNA-binding domain"/>
    <property type="match status" value="1"/>
</dbReference>
<reference evidence="9" key="2">
    <citation type="submission" date="2018-05" db="EMBL/GenBank/DDBJ databases">
        <title>Genome Sequencing of selected type strains of the family Eggerthellaceae.</title>
        <authorList>
            <person name="Danylec N."/>
            <person name="Stoll D.A."/>
            <person name="Doetsch A."/>
            <person name="Huch M."/>
        </authorList>
    </citation>
    <scope>NUCLEOTIDE SEQUENCE [LARGE SCALE GENOMIC DNA]</scope>
    <source>
        <strain evidence="9">DSM 16107</strain>
    </source>
</reference>
<dbReference type="GO" id="GO:0003677">
    <property type="term" value="F:DNA binding"/>
    <property type="evidence" value="ECO:0007669"/>
    <property type="project" value="UniProtKB-KW"/>
</dbReference>
<feature type="transmembrane region" description="Helical" evidence="4">
    <location>
        <begin position="407"/>
        <end position="424"/>
    </location>
</feature>
<keyword evidence="4" id="KW-0472">Membrane</keyword>
<evidence type="ECO:0000256" key="2">
    <source>
        <dbReference type="ARBA" id="ARBA00023125"/>
    </source>
</evidence>
<dbReference type="InterPro" id="IPR036388">
    <property type="entry name" value="WH-like_DNA-bd_sf"/>
</dbReference>
<dbReference type="Proteomes" id="UP000270112">
    <property type="component" value="Unassembled WGS sequence"/>
</dbReference>
<evidence type="ECO:0000256" key="3">
    <source>
        <dbReference type="ARBA" id="ARBA00023163"/>
    </source>
</evidence>
<evidence type="ECO:0000256" key="1">
    <source>
        <dbReference type="ARBA" id="ARBA00023015"/>
    </source>
</evidence>
<evidence type="ECO:0000313" key="9">
    <source>
        <dbReference type="Proteomes" id="UP000270112"/>
    </source>
</evidence>
<evidence type="ECO:0000313" key="6">
    <source>
        <dbReference type="EMBL" id="RDB71815.1"/>
    </source>
</evidence>
<name>A0A3N0IW77_9ACTN</name>
<dbReference type="SMART" id="SM00421">
    <property type="entry name" value="HTH_LUXR"/>
    <property type="match status" value="1"/>
</dbReference>
<dbReference type="GO" id="GO:0006355">
    <property type="term" value="P:regulation of DNA-templated transcription"/>
    <property type="evidence" value="ECO:0007669"/>
    <property type="project" value="InterPro"/>
</dbReference>
<evidence type="ECO:0000313" key="7">
    <source>
        <dbReference type="EMBL" id="RNM40926.1"/>
    </source>
</evidence>
<feature type="transmembrane region" description="Helical" evidence="4">
    <location>
        <begin position="316"/>
        <end position="335"/>
    </location>
</feature>
<feature type="transmembrane region" description="Helical" evidence="4">
    <location>
        <begin position="159"/>
        <end position="180"/>
    </location>
</feature>
<evidence type="ECO:0000256" key="4">
    <source>
        <dbReference type="SAM" id="Phobius"/>
    </source>
</evidence>
<feature type="transmembrane region" description="Helical" evidence="4">
    <location>
        <begin position="135"/>
        <end position="153"/>
    </location>
</feature>
<feature type="transmembrane region" description="Helical" evidence="4">
    <location>
        <begin position="215"/>
        <end position="232"/>
    </location>
</feature>
<dbReference type="PROSITE" id="PS50043">
    <property type="entry name" value="HTH_LUXR_2"/>
    <property type="match status" value="1"/>
</dbReference>
<feature type="transmembrane region" description="Helical" evidence="4">
    <location>
        <begin position="69"/>
        <end position="88"/>
    </location>
</feature>
<keyword evidence="2" id="KW-0238">DNA-binding</keyword>
<keyword evidence="4" id="KW-0812">Transmembrane</keyword>
<feature type="transmembrane region" description="Helical" evidence="4">
    <location>
        <begin position="285"/>
        <end position="304"/>
    </location>
</feature>
<keyword evidence="3" id="KW-0804">Transcription</keyword>
<sequence>MGRIERRHILAARGFFVSHRPFRILKKRGNPRALPEHERTCAKKTWGQKEGLMTTLRTYFRDMAECIDARLLCSSSAYGTCLLGLLYFGPMPGPFFSNAAATQLIPTALPLTSIITLVALKTIFRARRTDLTRSWRWFAGCGMAAASLALFIATPSMGLLANLATLVAWTLAPLCLLTLMRRYAPLALRRRIAATAASAACSATGLLILSMLDAPATFLVIAALFIIATACLPDSTERTDVRAASPSAAAKPIRYAPSFLITVMLYGFLGVLAQSSGEPHAYLGGQPALAAAFSIACIVILSLLKGRKGFVEDSNSAYKPAPLLMAAGLAAIAWFPSHRAPIGAALVAAGFGVFFVYYWIVIGNHIQKFSWRSTDATSRALVPLFAGMACGRMSASLMATFSSDPRQSIVILGLLMLVAVLWMVTKGDLFANEPGQDASVFKLQPPQPFPSAEAADAALETFARRFGISKREQDVVLLLSKGRNVPFICDELFIAKSTVQTHIKHIYAKTGATNRQELLDIIECENTD</sequence>